<feature type="compositionally biased region" description="Polar residues" evidence="2">
    <location>
        <begin position="134"/>
        <end position="145"/>
    </location>
</feature>
<evidence type="ECO:0000259" key="3">
    <source>
        <dbReference type="PROSITE" id="PS50003"/>
    </source>
</evidence>
<organism evidence="4 5">
    <name type="scientific">Fasciolopsis buskii</name>
    <dbReference type="NCBI Taxonomy" id="27845"/>
    <lineage>
        <taxon>Eukaryota</taxon>
        <taxon>Metazoa</taxon>
        <taxon>Spiralia</taxon>
        <taxon>Lophotrochozoa</taxon>
        <taxon>Platyhelminthes</taxon>
        <taxon>Trematoda</taxon>
        <taxon>Digenea</taxon>
        <taxon>Plagiorchiida</taxon>
        <taxon>Echinostomata</taxon>
        <taxon>Echinostomatoidea</taxon>
        <taxon>Fasciolidae</taxon>
        <taxon>Fasciolopsis</taxon>
    </lineage>
</organism>
<dbReference type="OrthoDB" id="10556396at2759"/>
<accession>A0A8E0RK35</accession>
<gene>
    <name evidence="4" type="ORF">FBUS_01250</name>
</gene>
<dbReference type="AlphaFoldDB" id="A0A8E0RK35"/>
<feature type="domain" description="PH" evidence="3">
    <location>
        <begin position="1"/>
        <end position="29"/>
    </location>
</feature>
<feature type="compositionally biased region" description="Polar residues" evidence="2">
    <location>
        <begin position="216"/>
        <end position="235"/>
    </location>
</feature>
<evidence type="ECO:0000313" key="4">
    <source>
        <dbReference type="EMBL" id="KAA0185132.1"/>
    </source>
</evidence>
<feature type="region of interest" description="Disordered" evidence="2">
    <location>
        <begin position="31"/>
        <end position="315"/>
    </location>
</feature>
<dbReference type="PROSITE" id="PS50003">
    <property type="entry name" value="PH_DOMAIN"/>
    <property type="match status" value="1"/>
</dbReference>
<feature type="compositionally biased region" description="Polar residues" evidence="2">
    <location>
        <begin position="264"/>
        <end position="298"/>
    </location>
</feature>
<name>A0A8E0RK35_9TREM</name>
<feature type="compositionally biased region" description="Basic and acidic residues" evidence="2">
    <location>
        <begin position="46"/>
        <end position="62"/>
    </location>
</feature>
<dbReference type="InterPro" id="IPR001849">
    <property type="entry name" value="PH_domain"/>
</dbReference>
<evidence type="ECO:0000313" key="5">
    <source>
        <dbReference type="Proteomes" id="UP000728185"/>
    </source>
</evidence>
<dbReference type="Proteomes" id="UP000728185">
    <property type="component" value="Unassembled WGS sequence"/>
</dbReference>
<sequence length="511" mass="56387">MVPDGLFVMSAVSETEKSSWLEEIRDTIGKQLKRDLEMDGSMEQGPQRERKKSAGEVSDKPTHRSRLRLGRHKHQGSSADDLDRRESDKSSNSLIRGFRNSGYNGSSMDRPVASSAVSLQNRRPLAPEGLGRISRSNTPISSVDLRSSRSRRLGPVETTLQKPISSAPPPQNSKLNDGLRANVFNHSPSPQDALASEHLMHDATAKDHGGQKRLNDSISRGSVSSERASLSMQPRSKQESSRLSKVSDADPPPQPKRPLVWNVTGKNASLSSGNDNYSRNKIPPNQQLDRTPNSTVVNSPKPKMANPNESTGNRGSLTVVTVNNRAGACSPNELSVASNNTTSMSTSKITILRPNEPNALSQRGLVPPQELHSVQLGSKPMKPIMEVDITVKKTPVEETRFTNTGISPENPSLPRGRKTASFYRVNRRDTNAEPINRPITINPTYRQPTHATHDHMLIASSLFNRMTSLFKDALYLENQNLRDQIRALTTTNFELEAKMNFVGQRVSSFID</sequence>
<feature type="compositionally biased region" description="Basic and acidic residues" evidence="2">
    <location>
        <begin position="198"/>
        <end position="215"/>
    </location>
</feature>
<keyword evidence="1" id="KW-0175">Coiled coil</keyword>
<proteinExistence type="predicted"/>
<dbReference type="EMBL" id="LUCM01010695">
    <property type="protein sequence ID" value="KAA0185132.1"/>
    <property type="molecule type" value="Genomic_DNA"/>
</dbReference>
<feature type="compositionally biased region" description="Basic residues" evidence="2">
    <location>
        <begin position="63"/>
        <end position="75"/>
    </location>
</feature>
<feature type="compositionally biased region" description="Basic and acidic residues" evidence="2">
    <location>
        <begin position="236"/>
        <end position="248"/>
    </location>
</feature>
<reference evidence="4" key="1">
    <citation type="submission" date="2019-05" db="EMBL/GenBank/DDBJ databases">
        <title>Annotation for the trematode Fasciolopsis buski.</title>
        <authorList>
            <person name="Choi Y.-J."/>
        </authorList>
    </citation>
    <scope>NUCLEOTIDE SEQUENCE</scope>
    <source>
        <strain evidence="4">HT</strain>
        <tissue evidence="4">Whole worm</tissue>
    </source>
</reference>
<keyword evidence="5" id="KW-1185">Reference proteome</keyword>
<evidence type="ECO:0000256" key="2">
    <source>
        <dbReference type="SAM" id="MobiDB-lite"/>
    </source>
</evidence>
<feature type="coiled-coil region" evidence="1">
    <location>
        <begin position="471"/>
        <end position="498"/>
    </location>
</feature>
<evidence type="ECO:0000256" key="1">
    <source>
        <dbReference type="SAM" id="Coils"/>
    </source>
</evidence>
<protein>
    <recommendedName>
        <fullName evidence="3">PH domain-containing protein</fullName>
    </recommendedName>
</protein>
<comment type="caution">
    <text evidence="4">The sequence shown here is derived from an EMBL/GenBank/DDBJ whole genome shotgun (WGS) entry which is preliminary data.</text>
</comment>